<dbReference type="STRING" id="1921421.M493_13655"/>
<feature type="transmembrane region" description="Helical" evidence="1">
    <location>
        <begin position="12"/>
        <end position="35"/>
    </location>
</feature>
<dbReference type="OrthoDB" id="2349072at2"/>
<evidence type="ECO:0000313" key="2">
    <source>
        <dbReference type="EMBL" id="AGT32972.1"/>
    </source>
</evidence>
<gene>
    <name evidence="2" type="ORF">M493_13655</name>
</gene>
<dbReference type="AlphaFoldDB" id="S5Z800"/>
<dbReference type="Proteomes" id="UP000015500">
    <property type="component" value="Chromosome"/>
</dbReference>
<keyword evidence="1" id="KW-1133">Transmembrane helix</keyword>
<keyword evidence="1" id="KW-0812">Transmembrane</keyword>
<dbReference type="RefSeq" id="WP_020960762.1">
    <property type="nucleotide sequence ID" value="NC_022080.4"/>
</dbReference>
<dbReference type="PATRIC" id="fig|1345697.3.peg.2665"/>
<accession>S5Z800</accession>
<name>S5Z800_GEOG3</name>
<organism evidence="2 3">
    <name type="scientific">Geobacillus genomosp. 3</name>
    <dbReference type="NCBI Taxonomy" id="1921421"/>
    <lineage>
        <taxon>Bacteria</taxon>
        <taxon>Bacillati</taxon>
        <taxon>Bacillota</taxon>
        <taxon>Bacilli</taxon>
        <taxon>Bacillales</taxon>
        <taxon>Anoxybacillaceae</taxon>
        <taxon>Geobacillus</taxon>
    </lineage>
</organism>
<keyword evidence="3" id="KW-1185">Reference proteome</keyword>
<dbReference type="HOGENOM" id="CLU_032041_0_0_9"/>
<protein>
    <submittedName>
        <fullName evidence="2">Uncharacterized protein</fullName>
    </submittedName>
</protein>
<evidence type="ECO:0000313" key="3">
    <source>
        <dbReference type="Proteomes" id="UP000015500"/>
    </source>
</evidence>
<keyword evidence="1" id="KW-0472">Membrane</keyword>
<sequence>MNRPRSNEAGYSLVTTMLVITIFFLLGTTILTVAAQQARWAAVRVEDVESFHEAASAIDETVAALKTAITKPDFAFSTPTRFDDDLRRWLPSFERRYDVTITDATNEEGIDRKKLFTRVLHIAKSSGQKTITRRVIITNTPSFLKYALGSAEDLLVNGGAYIDGHVYAGRNAYVTNAANYIDHSQRRTELTSFPTLSTGSAWLVQGEISSCEHGAGCYRIEDGVFIRRENTFSPRLDGAPVQKEKDDFIDVNFDWTVKDKLLHAAGMETFSDEYEQYIHEDIPTLLAMLRGRLTVVDSVGPLLGRSWNEPVLLESEEVSSFFIDHGEIDLKKNWLVVNGDLFLGNTAQTPTKVRGNLIVLGDVTIQGNVAFDASVYVTGRTLVYSADISGWGGKELVLLSNGPLELARINEFDNSFPPRPNLKGYFYTNSNATVYAVGSYIHIQGGLFARGDASSLAPDADISGLVVNAYRGRAENGLSFIPAPDDDLEQSRLVIHHDPQVLIDRGEGLPFVKQLSLVVEPIKVK</sequence>
<dbReference type="EMBL" id="CP006254">
    <property type="protein sequence ID" value="AGT32972.1"/>
    <property type="molecule type" value="Genomic_DNA"/>
</dbReference>
<evidence type="ECO:0000256" key="1">
    <source>
        <dbReference type="SAM" id="Phobius"/>
    </source>
</evidence>
<dbReference type="KEGG" id="gjf:M493_13655"/>
<proteinExistence type="predicted"/>
<reference evidence="2 3" key="1">
    <citation type="journal article" date="2014" name="Genome Announc.">
        <title>Complete Genome Sequence of the Thermophilic Polychlorinated Biphenyl Degrader Geobacillus sp. Strain JF8 (NBRC 109937).</title>
        <authorList>
            <person name="Shintani M."/>
            <person name="Ohtsubo Y."/>
            <person name="Fukuda K."/>
            <person name="Hosoyama A."/>
            <person name="Ohji S."/>
            <person name="Yamazoe A."/>
            <person name="Fujita N."/>
            <person name="Nagata Y."/>
            <person name="Tsuda M."/>
            <person name="Hatta T."/>
            <person name="Kimbara K."/>
        </authorList>
    </citation>
    <scope>NUCLEOTIDE SEQUENCE [LARGE SCALE GENOMIC DNA]</scope>
    <source>
        <strain evidence="2 3">JF8</strain>
    </source>
</reference>